<dbReference type="GO" id="GO:0005829">
    <property type="term" value="C:cytosol"/>
    <property type="evidence" value="ECO:0007669"/>
    <property type="project" value="TreeGrafter"/>
</dbReference>
<sequence length="100" mass="10503">MKKADFIQAVADKAGLSKKDSLKVVDAALETIEEVLKNGDSISFIGFGTFATAERAARKARVPGTTKVIDVPASKAVKFKVGKKLKEAVVAGAGKKGKKK</sequence>
<protein>
    <submittedName>
        <fullName evidence="5">DNA-binding protein HU</fullName>
    </submittedName>
</protein>
<keyword evidence="2" id="KW-0226">DNA condensation</keyword>
<evidence type="ECO:0000256" key="3">
    <source>
        <dbReference type="ARBA" id="ARBA00023125"/>
    </source>
</evidence>
<evidence type="ECO:0000313" key="6">
    <source>
        <dbReference type="Proteomes" id="UP000003107"/>
    </source>
</evidence>
<reference evidence="5 6" key="1">
    <citation type="submission" date="2009-07" db="EMBL/GenBank/DDBJ databases">
        <authorList>
            <person name="Madupu R."/>
            <person name="Sebastian Y."/>
            <person name="Durkin A.S."/>
            <person name="Torralba M."/>
            <person name="Methe B."/>
            <person name="Sutton G.G."/>
            <person name="Strausberg R.L."/>
            <person name="Nelson K.E."/>
        </authorList>
    </citation>
    <scope>NUCLEOTIDE SEQUENCE [LARGE SCALE GENOMIC DNA]</scope>
    <source>
        <strain evidence="5 6">RM3277</strain>
    </source>
</reference>
<dbReference type="eggNOG" id="COG0776">
    <property type="taxonomic scope" value="Bacteria"/>
</dbReference>
<dbReference type="RefSeq" id="WP_002948071.1">
    <property type="nucleotide sequence ID" value="NZ_ACVQ01000017.1"/>
</dbReference>
<dbReference type="Proteomes" id="UP000003107">
    <property type="component" value="Unassembled WGS sequence"/>
</dbReference>
<dbReference type="SMART" id="SM00411">
    <property type="entry name" value="BHL"/>
    <property type="match status" value="1"/>
</dbReference>
<proteinExistence type="inferred from homology"/>
<evidence type="ECO:0000256" key="2">
    <source>
        <dbReference type="ARBA" id="ARBA00023067"/>
    </source>
</evidence>
<name>C6RFJ0_9BACT</name>
<dbReference type="STRING" id="553219.CAMSH0001_0495"/>
<evidence type="ECO:0000256" key="4">
    <source>
        <dbReference type="RuleBase" id="RU003939"/>
    </source>
</evidence>
<dbReference type="PRINTS" id="PR01727">
    <property type="entry name" value="DNABINDINGHU"/>
</dbReference>
<dbReference type="GeneID" id="60990280"/>
<keyword evidence="6" id="KW-1185">Reference proteome</keyword>
<dbReference type="SUPFAM" id="SSF47729">
    <property type="entry name" value="IHF-like DNA-binding proteins"/>
    <property type="match status" value="1"/>
</dbReference>
<organism evidence="5 6">
    <name type="scientific">Campylobacter showae RM3277</name>
    <dbReference type="NCBI Taxonomy" id="553219"/>
    <lineage>
        <taxon>Bacteria</taxon>
        <taxon>Pseudomonadati</taxon>
        <taxon>Campylobacterota</taxon>
        <taxon>Epsilonproteobacteria</taxon>
        <taxon>Campylobacterales</taxon>
        <taxon>Campylobacteraceae</taxon>
        <taxon>Campylobacter</taxon>
    </lineage>
</organism>
<dbReference type="InterPro" id="IPR010992">
    <property type="entry name" value="IHF-like_DNA-bd_dom_sf"/>
</dbReference>
<dbReference type="PANTHER" id="PTHR33175:SF3">
    <property type="entry name" value="DNA-BINDING PROTEIN HU-BETA"/>
    <property type="match status" value="1"/>
</dbReference>
<gene>
    <name evidence="5" type="primary">hup</name>
    <name evidence="5" type="ORF">CAMSH0001_0495</name>
</gene>
<dbReference type="InterPro" id="IPR000119">
    <property type="entry name" value="Hist_DNA-bd"/>
</dbReference>
<comment type="caution">
    <text evidence="5">The sequence shown here is derived from an EMBL/GenBank/DDBJ whole genome shotgun (WGS) entry which is preliminary data.</text>
</comment>
<dbReference type="GO" id="GO:0003677">
    <property type="term" value="F:DNA binding"/>
    <property type="evidence" value="ECO:0007669"/>
    <property type="project" value="UniProtKB-KW"/>
</dbReference>
<dbReference type="Gene3D" id="4.10.520.10">
    <property type="entry name" value="IHF-like DNA-binding proteins"/>
    <property type="match status" value="1"/>
</dbReference>
<dbReference type="EMBL" id="ACVQ01000017">
    <property type="protein sequence ID" value="EET79998.1"/>
    <property type="molecule type" value="Genomic_DNA"/>
</dbReference>
<dbReference type="AlphaFoldDB" id="C6RFJ0"/>
<dbReference type="CDD" id="cd13831">
    <property type="entry name" value="HU"/>
    <property type="match status" value="1"/>
</dbReference>
<comment type="similarity">
    <text evidence="1 4">Belongs to the bacterial histone-like protein family.</text>
</comment>
<accession>C6RFJ0</accession>
<dbReference type="GO" id="GO:0030261">
    <property type="term" value="P:chromosome condensation"/>
    <property type="evidence" value="ECO:0007669"/>
    <property type="project" value="UniProtKB-KW"/>
</dbReference>
<dbReference type="PANTHER" id="PTHR33175">
    <property type="entry name" value="DNA-BINDING PROTEIN HU"/>
    <property type="match status" value="1"/>
</dbReference>
<dbReference type="GO" id="GO:0030527">
    <property type="term" value="F:structural constituent of chromatin"/>
    <property type="evidence" value="ECO:0007669"/>
    <property type="project" value="InterPro"/>
</dbReference>
<dbReference type="OrthoDB" id="9799835at2"/>
<dbReference type="Pfam" id="PF00216">
    <property type="entry name" value="Bac_DNA_binding"/>
    <property type="match status" value="1"/>
</dbReference>
<evidence type="ECO:0000256" key="1">
    <source>
        <dbReference type="ARBA" id="ARBA00010529"/>
    </source>
</evidence>
<keyword evidence="3 5" id="KW-0238">DNA-binding</keyword>
<evidence type="ECO:0000313" key="5">
    <source>
        <dbReference type="EMBL" id="EET79998.1"/>
    </source>
</evidence>